<dbReference type="Proteomes" id="UP000019375">
    <property type="component" value="Unassembled WGS sequence"/>
</dbReference>
<keyword evidence="8" id="KW-0406">Ion transport</keyword>
<comment type="similarity">
    <text evidence="2">Belongs to the multicopper oxidase family.</text>
</comment>
<dbReference type="EMBL" id="HG316467">
    <property type="protein sequence ID" value="CDF91809.1"/>
    <property type="molecule type" value="Genomic_DNA"/>
</dbReference>
<evidence type="ECO:0000256" key="7">
    <source>
        <dbReference type="ARBA" id="ARBA00023008"/>
    </source>
</evidence>
<keyword evidence="9" id="KW-0812">Transmembrane</keyword>
<dbReference type="SUPFAM" id="SSF49503">
    <property type="entry name" value="Cupredoxins"/>
    <property type="match status" value="3"/>
</dbReference>
<dbReference type="GO" id="GO:0010106">
    <property type="term" value="P:cellular response to iron ion starvation"/>
    <property type="evidence" value="ECO:0007669"/>
    <property type="project" value="TreeGrafter"/>
</dbReference>
<dbReference type="InterPro" id="IPR001117">
    <property type="entry name" value="Cu-oxidase_2nd"/>
</dbReference>
<evidence type="ECO:0000313" key="15">
    <source>
        <dbReference type="Proteomes" id="UP000019375"/>
    </source>
</evidence>
<evidence type="ECO:0000256" key="4">
    <source>
        <dbReference type="ARBA" id="ARBA00022723"/>
    </source>
</evidence>
<keyword evidence="9" id="KW-1133">Transmembrane helix</keyword>
<dbReference type="Pfam" id="PF07732">
    <property type="entry name" value="Cu-oxidase_3"/>
    <property type="match status" value="1"/>
</dbReference>
<dbReference type="InterPro" id="IPR008972">
    <property type="entry name" value="Cupredoxin"/>
</dbReference>
<evidence type="ECO:0000256" key="6">
    <source>
        <dbReference type="ARBA" id="ARBA00023004"/>
    </source>
</evidence>
<dbReference type="PANTHER" id="PTHR11709:SF434">
    <property type="entry name" value="IRON TRANSPORT MULTICOPPER OXIDASE FET5-RELATED"/>
    <property type="match status" value="1"/>
</dbReference>
<dbReference type="AlphaFoldDB" id="A0A8J2TBD8"/>
<dbReference type="PANTHER" id="PTHR11709">
    <property type="entry name" value="MULTI-COPPER OXIDASE"/>
    <property type="match status" value="1"/>
</dbReference>
<name>A0A8J2TBD8_ZYGB2</name>
<evidence type="ECO:0000256" key="3">
    <source>
        <dbReference type="ARBA" id="ARBA00022496"/>
    </source>
</evidence>
<evidence type="ECO:0000259" key="12">
    <source>
        <dbReference type="Pfam" id="PF07731"/>
    </source>
</evidence>
<evidence type="ECO:0000256" key="10">
    <source>
        <dbReference type="SAM" id="SignalP"/>
    </source>
</evidence>
<feature type="chain" id="PRO_5035162067" evidence="10">
    <location>
        <begin position="19"/>
        <end position="592"/>
    </location>
</feature>
<evidence type="ECO:0000256" key="1">
    <source>
        <dbReference type="ARBA" id="ARBA00001935"/>
    </source>
</evidence>
<evidence type="ECO:0000256" key="5">
    <source>
        <dbReference type="ARBA" id="ARBA00023002"/>
    </source>
</evidence>
<dbReference type="GO" id="GO:0004322">
    <property type="term" value="F:ferroxidase activity"/>
    <property type="evidence" value="ECO:0007669"/>
    <property type="project" value="TreeGrafter"/>
</dbReference>
<keyword evidence="15" id="KW-1185">Reference proteome</keyword>
<dbReference type="InterPro" id="IPR002355">
    <property type="entry name" value="Cu_oxidase_Cu_BS"/>
</dbReference>
<evidence type="ECO:0000256" key="2">
    <source>
        <dbReference type="ARBA" id="ARBA00010609"/>
    </source>
</evidence>
<keyword evidence="5" id="KW-0560">Oxidoreductase</keyword>
<keyword evidence="9" id="KW-0472">Membrane</keyword>
<feature type="transmembrane region" description="Helical" evidence="9">
    <location>
        <begin position="573"/>
        <end position="591"/>
    </location>
</feature>
<feature type="signal peptide" evidence="10">
    <location>
        <begin position="1"/>
        <end position="18"/>
    </location>
</feature>
<reference evidence="15" key="1">
    <citation type="journal article" date="2013" name="Genome Announc.">
        <title>Genome sequence of the food spoilage yeast Zygosaccharomyces bailii CLIB 213(T).</title>
        <authorList>
            <person name="Galeote V."/>
            <person name="Bigey F."/>
            <person name="Devillers H."/>
            <person name="Neuveglise C."/>
            <person name="Dequin S."/>
        </authorList>
    </citation>
    <scope>NUCLEOTIDE SEQUENCE [LARGE SCALE GENOMIC DNA]</scope>
    <source>
        <strain evidence="15">CLIB 213 / ATCC 58445 / CBS 680 / CCRC 21525 / NBRC 1098 / NCYC 1416 / NRRL Y-2227</strain>
    </source>
</reference>
<dbReference type="GO" id="GO:0000329">
    <property type="term" value="C:fungal-type vacuole membrane"/>
    <property type="evidence" value="ECO:0007669"/>
    <property type="project" value="TreeGrafter"/>
</dbReference>
<dbReference type="OrthoDB" id="2121828at2759"/>
<accession>A0A8J2TBD8</accession>
<proteinExistence type="inferred from homology"/>
<comment type="cofactor">
    <cofactor evidence="1">
        <name>Cu cation</name>
        <dbReference type="ChEBI" id="CHEBI:23378"/>
    </cofactor>
</comment>
<dbReference type="PROSITE" id="PS00079">
    <property type="entry name" value="MULTICOPPER_OXIDASE1"/>
    <property type="match status" value="2"/>
</dbReference>
<keyword evidence="10" id="KW-0732">Signal</keyword>
<dbReference type="CDD" id="cd13877">
    <property type="entry name" value="CuRO_2_Fet3p_like"/>
    <property type="match status" value="1"/>
</dbReference>
<protein>
    <submittedName>
        <fullName evidence="14">ZYBA0S14-01596g1_1</fullName>
    </submittedName>
</protein>
<dbReference type="Pfam" id="PF07731">
    <property type="entry name" value="Cu-oxidase_2"/>
    <property type="match status" value="1"/>
</dbReference>
<sequence>MLPLFLTVLGRLCLSAFAFQDNSHNGPQTHVINLEAKADHNLGGRRIIALNGNQETFGPPVRVRAGDTVQISLLNQICSELEAQNDANDELMEEYCVTGLHFHGLVPIGNDVDGVPGLTQPPIKPGETYWYNFTIPQDVCGTFWYHSHSAIQYGDGLRGTIVVECDEYNSLVNRVFQALEKGPVNNGPVRLPPKVIQLESNLIHEETVTLSDWYDDWNLDIEREKVLSPDGTTDPHMDGSLINGSEDDHIEMKMDRDVKAAVIRVVNAGMAGTQVLHAEGRNMVVLETDGVLVKPYAVETLSLAVGQRYTIMVTTQGKWDPIKFINGCNKMMGYVTKVFWMMQRNPVGELNFEGKIKNLPGFYRGELFQQFEPIHGTGLWGSIKESDDNIQRITLNYEYIRNEATVQQYGTHMYKVNGKTMEEYMENPIEMEGGKTVEIIINSIDHMRHPWHMHGHHFQVISMGEGHDGQLRLDDPGESDAKRKYQQDLHFWEESKKTPMTRDSINIAGASFAVLRIRTDFPGSWLLHCHVEWHVAKGLGVVLKELESPQKAGQEQIEQSTIVKKGTSKAKVLGVYFFIMSLLDAALYFFIM</sequence>
<gene>
    <name evidence="14" type="ORF">BN860_01596g</name>
</gene>
<dbReference type="InterPro" id="IPR011707">
    <property type="entry name" value="Cu-oxidase-like_N"/>
</dbReference>
<feature type="domain" description="Plastocyanin-like" evidence="13">
    <location>
        <begin position="98"/>
        <end position="164"/>
    </location>
</feature>
<evidence type="ECO:0000259" key="11">
    <source>
        <dbReference type="Pfam" id="PF00394"/>
    </source>
</evidence>
<dbReference type="InterPro" id="IPR011706">
    <property type="entry name" value="Cu-oxidase_C"/>
</dbReference>
<feature type="domain" description="Plastocyanin-like" evidence="12">
    <location>
        <begin position="412"/>
        <end position="546"/>
    </location>
</feature>
<feature type="domain" description="Plastocyanin-like" evidence="11">
    <location>
        <begin position="206"/>
        <end position="317"/>
    </location>
</feature>
<evidence type="ECO:0000256" key="9">
    <source>
        <dbReference type="SAM" id="Phobius"/>
    </source>
</evidence>
<evidence type="ECO:0000313" key="14">
    <source>
        <dbReference type="EMBL" id="CDF91809.1"/>
    </source>
</evidence>
<keyword evidence="6" id="KW-0408">Iron</keyword>
<evidence type="ECO:0000256" key="8">
    <source>
        <dbReference type="ARBA" id="ARBA00023065"/>
    </source>
</evidence>
<dbReference type="InterPro" id="IPR044130">
    <property type="entry name" value="CuRO_2_Fet3-like"/>
</dbReference>
<keyword evidence="7" id="KW-0186">Copper</keyword>
<dbReference type="Gene3D" id="2.60.40.420">
    <property type="entry name" value="Cupredoxins - blue copper proteins"/>
    <property type="match status" value="3"/>
</dbReference>
<keyword evidence="8" id="KW-0813">Transport</keyword>
<dbReference type="InterPro" id="IPR033138">
    <property type="entry name" value="Cu_oxidase_CS"/>
</dbReference>
<keyword evidence="4" id="KW-0479">Metal-binding</keyword>
<evidence type="ECO:0000259" key="13">
    <source>
        <dbReference type="Pfam" id="PF07732"/>
    </source>
</evidence>
<keyword evidence="3" id="KW-0410">Iron transport</keyword>
<dbReference type="PROSITE" id="PS00080">
    <property type="entry name" value="MULTICOPPER_OXIDASE2"/>
    <property type="match status" value="1"/>
</dbReference>
<dbReference type="InterPro" id="IPR045087">
    <property type="entry name" value="Cu-oxidase_fam"/>
</dbReference>
<dbReference type="GO" id="GO:0033215">
    <property type="term" value="P:reductive iron assimilation"/>
    <property type="evidence" value="ECO:0007669"/>
    <property type="project" value="TreeGrafter"/>
</dbReference>
<organism evidence="14 15">
    <name type="scientific">Zygosaccharomyces bailii (strain CLIB 213 / ATCC 58445 / CBS 680 / BCRC 21525 / NBRC 1098 / NCYC 1416 / NRRL Y-2227)</name>
    <dbReference type="NCBI Taxonomy" id="1333698"/>
    <lineage>
        <taxon>Eukaryota</taxon>
        <taxon>Fungi</taxon>
        <taxon>Dikarya</taxon>
        <taxon>Ascomycota</taxon>
        <taxon>Saccharomycotina</taxon>
        <taxon>Saccharomycetes</taxon>
        <taxon>Saccharomycetales</taxon>
        <taxon>Saccharomycetaceae</taxon>
        <taxon>Zygosaccharomyces</taxon>
    </lineage>
</organism>
<dbReference type="GO" id="GO:0005507">
    <property type="term" value="F:copper ion binding"/>
    <property type="evidence" value="ECO:0007669"/>
    <property type="project" value="InterPro"/>
</dbReference>
<dbReference type="Pfam" id="PF00394">
    <property type="entry name" value="Cu-oxidase"/>
    <property type="match status" value="1"/>
</dbReference>